<dbReference type="EMBL" id="SCEB01214877">
    <property type="protein sequence ID" value="RXM32631.1"/>
    <property type="molecule type" value="Genomic_DNA"/>
</dbReference>
<comment type="caution">
    <text evidence="1">The sequence shown here is derived from an EMBL/GenBank/DDBJ whole genome shotgun (WGS) entry which is preliminary data.</text>
</comment>
<evidence type="ECO:0000313" key="1">
    <source>
        <dbReference type="EMBL" id="RXM32631.1"/>
    </source>
</evidence>
<evidence type="ECO:0000313" key="2">
    <source>
        <dbReference type="Proteomes" id="UP000289886"/>
    </source>
</evidence>
<proteinExistence type="predicted"/>
<gene>
    <name evidence="1" type="ORF">EOD39_6053</name>
</gene>
<sequence length="118" mass="12921">MSFQHDSSNSCNAAAYCRIDSPPLSESEPTEKDALSSGEVCLECSDSLSVCGNWAQRVEDALSLRSQPVLQHRMFAGITQIIQAKGKQVCLKRRKPASPGNGRCYGALTNFYNFCKVN</sequence>
<accession>A0A444UBV5</accession>
<protein>
    <submittedName>
        <fullName evidence="1">Uncharacterized protein</fullName>
    </submittedName>
</protein>
<keyword evidence="2" id="KW-1185">Reference proteome</keyword>
<dbReference type="Proteomes" id="UP000289886">
    <property type="component" value="Unassembled WGS sequence"/>
</dbReference>
<name>A0A444UBV5_ACIRT</name>
<reference evidence="1 2" key="1">
    <citation type="submission" date="2019-01" db="EMBL/GenBank/DDBJ databases">
        <title>Draft Genome and Complete Hox-Cluster Characterization of the Sterlet Sturgeon (Acipenser ruthenus).</title>
        <authorList>
            <person name="Wei Q."/>
        </authorList>
    </citation>
    <scope>NUCLEOTIDE SEQUENCE [LARGE SCALE GENOMIC DNA]</scope>
    <source>
        <strain evidence="1">WHYD16114868_AA</strain>
        <tissue evidence="1">Blood</tissue>
    </source>
</reference>
<dbReference type="AlphaFoldDB" id="A0A444UBV5"/>
<organism evidence="1 2">
    <name type="scientific">Acipenser ruthenus</name>
    <name type="common">Sterlet sturgeon</name>
    <dbReference type="NCBI Taxonomy" id="7906"/>
    <lineage>
        <taxon>Eukaryota</taxon>
        <taxon>Metazoa</taxon>
        <taxon>Chordata</taxon>
        <taxon>Craniata</taxon>
        <taxon>Vertebrata</taxon>
        <taxon>Euteleostomi</taxon>
        <taxon>Actinopterygii</taxon>
        <taxon>Chondrostei</taxon>
        <taxon>Acipenseriformes</taxon>
        <taxon>Acipenseridae</taxon>
        <taxon>Acipenser</taxon>
    </lineage>
</organism>